<dbReference type="SUPFAM" id="SSF52540">
    <property type="entry name" value="P-loop containing nucleoside triphosphate hydrolases"/>
    <property type="match status" value="2"/>
</dbReference>
<gene>
    <name evidence="5" type="ORF">N7E81_10450</name>
</gene>
<proteinExistence type="predicted"/>
<evidence type="ECO:0000259" key="3">
    <source>
        <dbReference type="Pfam" id="PF13086"/>
    </source>
</evidence>
<dbReference type="Pfam" id="PF13087">
    <property type="entry name" value="AAA_12"/>
    <property type="match status" value="1"/>
</dbReference>
<dbReference type="PANTHER" id="PTHR10887">
    <property type="entry name" value="DNA2/NAM7 HELICASE FAMILY"/>
    <property type="match status" value="1"/>
</dbReference>
<dbReference type="InterPro" id="IPR041679">
    <property type="entry name" value="DNA2/NAM7-like_C"/>
</dbReference>
<reference evidence="5" key="1">
    <citation type="submission" date="2022-10" db="EMBL/GenBank/DDBJ databases">
        <title>Comparative genomics and taxonomic characterization of three novel marine species of genus Reichenbachiella exhibiting antioxidant and polysaccharide degradation activities.</title>
        <authorList>
            <person name="Muhammad N."/>
            <person name="Lee Y.-J."/>
            <person name="Ko J."/>
            <person name="Kim S.-G."/>
        </authorList>
    </citation>
    <scope>NUCLEOTIDE SEQUENCE</scope>
    <source>
        <strain evidence="5">Wsw4-B4</strain>
    </source>
</reference>
<feature type="domain" description="DNA2/NAM7 helicase-like C-terminal" evidence="4">
    <location>
        <begin position="500"/>
        <end position="665"/>
    </location>
</feature>
<accession>A0ABY6CWL8</accession>
<dbReference type="InterPro" id="IPR047187">
    <property type="entry name" value="SF1_C_Upf1"/>
</dbReference>
<protein>
    <submittedName>
        <fullName evidence="5">AAA domain-containing protein</fullName>
    </submittedName>
</protein>
<evidence type="ECO:0000256" key="1">
    <source>
        <dbReference type="SAM" id="Coils"/>
    </source>
</evidence>
<keyword evidence="1" id="KW-0175">Coiled coil</keyword>
<dbReference type="RefSeq" id="WP_263049537.1">
    <property type="nucleotide sequence ID" value="NZ_CP106735.1"/>
</dbReference>
<dbReference type="Pfam" id="PF13086">
    <property type="entry name" value="AAA_11"/>
    <property type="match status" value="1"/>
</dbReference>
<dbReference type="Proteomes" id="UP001062165">
    <property type="component" value="Chromosome"/>
</dbReference>
<feature type="domain" description="DNA2/NAM7 helicase helicase" evidence="3">
    <location>
        <begin position="125"/>
        <end position="474"/>
    </location>
</feature>
<dbReference type="PANTHER" id="PTHR10887:SF495">
    <property type="entry name" value="HELICASE SENATAXIN ISOFORM X1-RELATED"/>
    <property type="match status" value="1"/>
</dbReference>
<evidence type="ECO:0000259" key="2">
    <source>
        <dbReference type="Pfam" id="PF10881"/>
    </source>
</evidence>
<dbReference type="CDD" id="cd18808">
    <property type="entry name" value="SF1_C_Upf1"/>
    <property type="match status" value="1"/>
</dbReference>
<dbReference type="CDD" id="cd17934">
    <property type="entry name" value="DEXXQc_Upf1-like"/>
    <property type="match status" value="1"/>
</dbReference>
<keyword evidence="6" id="KW-1185">Reference proteome</keyword>
<dbReference type="InterPro" id="IPR024402">
    <property type="entry name" value="DUF2726"/>
</dbReference>
<dbReference type="InterPro" id="IPR027417">
    <property type="entry name" value="P-loop_NTPase"/>
</dbReference>
<evidence type="ECO:0000259" key="4">
    <source>
        <dbReference type="Pfam" id="PF13087"/>
    </source>
</evidence>
<sequence length="853" mass="98737">MSLKRELIYIDEKDETDRIAEYSYQGDKIRIVFKNTTKEFLYGRERARIVRTAVSSDKAFNVFNYLKEIAETVGLKTEEGNNILARSYDSIAAIPEDCVLEVFLNHSLSAPKGKSTNPGFFPFGFNLSQRKAVNTAFSNKLSVIEGPPGTGKTQTILNIIANAILNEQSVAVVSSNNSATKNVYEKLEKNGVEFIAALLGNSRNKKEFIDSQKAIPDLSEFHLGDEEKTNLKEKATTLIAELSGNLHKKNELALLRLQLENFETEYEHFKETYKDKAKKVVAFKRAITVDNILQLWIKLEAFGNRKRKIGFIKRLIFRLKYGIKDKSFYTNSLGEMIYICQSKYYPTKISELIEKIGSLEISLRYFSFNNKMKEYTETSMQLLKAELCERYNNQKREPYTIQELRIKSDKFIKDYPIIMSTTYSLRQSLSDNISYDYVIIDESSQVDLATGALAFSCAKRAVIVGDTKQLPNVVDADMQEKTNMVFNSYELQEPYRYSNHSLLSSLIELFPNVPKTLLREHYRCHPKIIEFCNKKFYDNQLIVHTKYSEKRQPLVVYKTVQGNHARERMNQRQIDIIKNEIIPKEGLENVDLGIVTPYRNQTNALQMAFQGTSIKSDTVDKFQGRENEVIILSTVDNNISEFTDNPNRLNVAVSRAIDQLIVVVNGNDNESDNNISDLIKYIEYNNFSIVQSELSSIFDLLYRGYEEERSKILRKSGKISEFDSENLMFGLIKQVLAEDQFLKYDTLPHFPLRQLFMDFSRLNEQEAKYASNPLTHLDFLIYNKLSKVPVLGIEVDGFKFHKRGTKQAERDKLKDQILKEYNFPILRFRTNESNEKERLRNKIIELQTQKELW</sequence>
<dbReference type="InterPro" id="IPR041677">
    <property type="entry name" value="DNA2/NAM7_AAA_11"/>
</dbReference>
<feature type="coiled-coil region" evidence="1">
    <location>
        <begin position="245"/>
        <end position="279"/>
    </location>
</feature>
<dbReference type="Gene3D" id="3.40.960.10">
    <property type="entry name" value="VSR Endonuclease"/>
    <property type="match status" value="1"/>
</dbReference>
<dbReference type="EMBL" id="CP106735">
    <property type="protein sequence ID" value="UXX77790.1"/>
    <property type="molecule type" value="Genomic_DNA"/>
</dbReference>
<dbReference type="Gene3D" id="3.40.50.300">
    <property type="entry name" value="P-loop containing nucleotide triphosphate hydrolases"/>
    <property type="match status" value="3"/>
</dbReference>
<organism evidence="5 6">
    <name type="scientific">Reichenbachiella carrageenanivorans</name>
    <dbReference type="NCBI Taxonomy" id="2979869"/>
    <lineage>
        <taxon>Bacteria</taxon>
        <taxon>Pseudomonadati</taxon>
        <taxon>Bacteroidota</taxon>
        <taxon>Cytophagia</taxon>
        <taxon>Cytophagales</taxon>
        <taxon>Reichenbachiellaceae</taxon>
        <taxon>Reichenbachiella</taxon>
    </lineage>
</organism>
<dbReference type="Pfam" id="PF10881">
    <property type="entry name" value="DUF2726"/>
    <property type="match status" value="1"/>
</dbReference>
<evidence type="ECO:0000313" key="6">
    <source>
        <dbReference type="Proteomes" id="UP001062165"/>
    </source>
</evidence>
<name>A0ABY6CWL8_9BACT</name>
<evidence type="ECO:0000313" key="5">
    <source>
        <dbReference type="EMBL" id="UXX77790.1"/>
    </source>
</evidence>
<dbReference type="InterPro" id="IPR045055">
    <property type="entry name" value="DNA2/NAM7-like"/>
</dbReference>
<feature type="domain" description="DUF2726" evidence="2">
    <location>
        <begin position="723"/>
        <end position="843"/>
    </location>
</feature>